<protein>
    <submittedName>
        <fullName evidence="1">Secreted protein</fullName>
    </submittedName>
</protein>
<accession>J9FPA8</accession>
<dbReference type="AlphaFoldDB" id="J9FPA8"/>
<dbReference type="EMBL" id="AMCI01008191">
    <property type="protein sequence ID" value="EJW91422.1"/>
    <property type="molecule type" value="Genomic_DNA"/>
</dbReference>
<evidence type="ECO:0000313" key="1">
    <source>
        <dbReference type="EMBL" id="EJW91422.1"/>
    </source>
</evidence>
<organism evidence="1">
    <name type="scientific">gut metagenome</name>
    <dbReference type="NCBI Taxonomy" id="749906"/>
    <lineage>
        <taxon>unclassified sequences</taxon>
        <taxon>metagenomes</taxon>
        <taxon>organismal metagenomes</taxon>
    </lineage>
</organism>
<proteinExistence type="predicted"/>
<feature type="non-terminal residue" evidence="1">
    <location>
        <position position="151"/>
    </location>
</feature>
<name>J9FPA8_9ZZZZ</name>
<comment type="caution">
    <text evidence="1">The sequence shown here is derived from an EMBL/GenBank/DDBJ whole genome shotgun (WGS) entry which is preliminary data.</text>
</comment>
<reference evidence="1" key="1">
    <citation type="journal article" date="2012" name="PLoS ONE">
        <title>Gene sets for utilization of primary and secondary nutrition supplies in the distal gut of endangered iberian lynx.</title>
        <authorList>
            <person name="Alcaide M."/>
            <person name="Messina E."/>
            <person name="Richter M."/>
            <person name="Bargiela R."/>
            <person name="Peplies J."/>
            <person name="Huws S.A."/>
            <person name="Newbold C.J."/>
            <person name="Golyshin P.N."/>
            <person name="Simon M.A."/>
            <person name="Lopez G."/>
            <person name="Yakimov M.M."/>
            <person name="Ferrer M."/>
        </authorList>
    </citation>
    <scope>NUCLEOTIDE SEQUENCE</scope>
</reference>
<sequence length="151" mass="17241">MKKFLLGAMMTLAMAAPVFTACDDDDDWSQQPSGNNTAVSFEFFEPYTTWNAAPFAVKNYMEKHSNLELILESENSLTYGLKSPSVMYLFDKAGRLLNSVVSYAYNEKEMKRLMGCYEQKYNVQFKKKGDDYQAVIRKDGKRVLLLLTALP</sequence>
<dbReference type="PROSITE" id="PS51257">
    <property type="entry name" value="PROKAR_LIPOPROTEIN"/>
    <property type="match status" value="1"/>
</dbReference>
<gene>
    <name evidence="1" type="ORF">EVA_20471</name>
</gene>